<dbReference type="EMBL" id="JANEYG010000047">
    <property type="protein sequence ID" value="KAJ8916009.1"/>
    <property type="molecule type" value="Genomic_DNA"/>
</dbReference>
<keyword evidence="3" id="KW-1185">Reference proteome</keyword>
<gene>
    <name evidence="2" type="ORF">NQ315_016687</name>
</gene>
<keyword evidence="1" id="KW-0472">Membrane</keyword>
<feature type="transmembrane region" description="Helical" evidence="1">
    <location>
        <begin position="12"/>
        <end position="29"/>
    </location>
</feature>
<evidence type="ECO:0008006" key="4">
    <source>
        <dbReference type="Google" id="ProtNLM"/>
    </source>
</evidence>
<evidence type="ECO:0000256" key="1">
    <source>
        <dbReference type="SAM" id="Phobius"/>
    </source>
</evidence>
<reference evidence="2 3" key="1">
    <citation type="journal article" date="2023" name="Insect Mol. Biol.">
        <title>Genome sequencing provides insights into the evolution of gene families encoding plant cell wall-degrading enzymes in longhorned beetles.</title>
        <authorList>
            <person name="Shin N.R."/>
            <person name="Okamura Y."/>
            <person name="Kirsch R."/>
            <person name="Pauchet Y."/>
        </authorList>
    </citation>
    <scope>NUCLEOTIDE SEQUENCE [LARGE SCALE GENOMIC DNA]</scope>
    <source>
        <strain evidence="2">EAD_L_NR</strain>
    </source>
</reference>
<accession>A0AAV8VP44</accession>
<keyword evidence="1" id="KW-0812">Transmembrane</keyword>
<dbReference type="Proteomes" id="UP001159042">
    <property type="component" value="Unassembled WGS sequence"/>
</dbReference>
<evidence type="ECO:0000313" key="3">
    <source>
        <dbReference type="Proteomes" id="UP001159042"/>
    </source>
</evidence>
<organism evidence="2 3">
    <name type="scientific">Exocentrus adspersus</name>
    <dbReference type="NCBI Taxonomy" id="1586481"/>
    <lineage>
        <taxon>Eukaryota</taxon>
        <taxon>Metazoa</taxon>
        <taxon>Ecdysozoa</taxon>
        <taxon>Arthropoda</taxon>
        <taxon>Hexapoda</taxon>
        <taxon>Insecta</taxon>
        <taxon>Pterygota</taxon>
        <taxon>Neoptera</taxon>
        <taxon>Endopterygota</taxon>
        <taxon>Coleoptera</taxon>
        <taxon>Polyphaga</taxon>
        <taxon>Cucujiformia</taxon>
        <taxon>Chrysomeloidea</taxon>
        <taxon>Cerambycidae</taxon>
        <taxon>Lamiinae</taxon>
        <taxon>Acanthocinini</taxon>
        <taxon>Exocentrus</taxon>
    </lineage>
</organism>
<keyword evidence="1" id="KW-1133">Transmembrane helix</keyword>
<feature type="transmembrane region" description="Helical" evidence="1">
    <location>
        <begin position="41"/>
        <end position="62"/>
    </location>
</feature>
<dbReference type="AlphaFoldDB" id="A0AAV8VP44"/>
<name>A0AAV8VP44_9CUCU</name>
<comment type="caution">
    <text evidence="2">The sequence shown here is derived from an EMBL/GenBank/DDBJ whole genome shotgun (WGS) entry which is preliminary data.</text>
</comment>
<protein>
    <recommendedName>
        <fullName evidence="4">Hemolysin III</fullName>
    </recommendedName>
</protein>
<sequence length="67" mass="7869">MKLTARHYFLGMKELTMGGIFYTLGILFFKCDGVIPFAHAIWHLFVVMAVYFHYCAILNYLYPIIML</sequence>
<evidence type="ECO:0000313" key="2">
    <source>
        <dbReference type="EMBL" id="KAJ8916009.1"/>
    </source>
</evidence>
<proteinExistence type="predicted"/>